<dbReference type="OrthoDB" id="2565191at2759"/>
<comment type="caution">
    <text evidence="2">The sequence shown here is derived from an EMBL/GenBank/DDBJ whole genome shotgun (WGS) entry which is preliminary data.</text>
</comment>
<gene>
    <name evidence="2" type="ORF">B0T11DRAFT_329859</name>
</gene>
<accession>A0A8K0TGF5</accession>
<organism evidence="2 3">
    <name type="scientific">Plectosphaerella cucumerina</name>
    <dbReference type="NCBI Taxonomy" id="40658"/>
    <lineage>
        <taxon>Eukaryota</taxon>
        <taxon>Fungi</taxon>
        <taxon>Dikarya</taxon>
        <taxon>Ascomycota</taxon>
        <taxon>Pezizomycotina</taxon>
        <taxon>Sordariomycetes</taxon>
        <taxon>Hypocreomycetidae</taxon>
        <taxon>Glomerellales</taxon>
        <taxon>Plectosphaerellaceae</taxon>
        <taxon>Plectosphaerella</taxon>
    </lineage>
</organism>
<feature type="compositionally biased region" description="Low complexity" evidence="1">
    <location>
        <begin position="237"/>
        <end position="248"/>
    </location>
</feature>
<dbReference type="InterPro" id="IPR022793">
    <property type="entry name" value="Rrn10"/>
</dbReference>
<dbReference type="PANTHER" id="PTHR28054:SF1">
    <property type="entry name" value="RNA POLYMERASE I-SPECIFIC TRANSCRIPTION INITIATION FACTOR RRN10"/>
    <property type="match status" value="1"/>
</dbReference>
<dbReference type="GO" id="GO:0006360">
    <property type="term" value="P:transcription by RNA polymerase I"/>
    <property type="evidence" value="ECO:0007669"/>
    <property type="project" value="InterPro"/>
</dbReference>
<sequence length="263" mass="28569">MASRRAGLQANVYDAVAGRVTLDAVRLVADEVIEPLTQAQTQSQAQAQARKPLGRPPRLRVAGTSALAPEEALFRPESAPERYAERDVYMAHERDRPVLPDSDMLKALHLYSSHYYAALRRHRSSRRSDVTASRPRAGIDENSMDETALIALGILLEEAGRDVLGRRGDLVFTEPQDDDDNLDTSSSSESEAPAGDAASGRDVGDRDNNAGPGTDAGGHRHARAGPPESETPRARRPSATTRLASSPSSRRRKRQKMADADLD</sequence>
<evidence type="ECO:0000256" key="1">
    <source>
        <dbReference type="SAM" id="MobiDB-lite"/>
    </source>
</evidence>
<feature type="region of interest" description="Disordered" evidence="1">
    <location>
        <begin position="38"/>
        <end position="57"/>
    </location>
</feature>
<keyword evidence="3" id="KW-1185">Reference proteome</keyword>
<protein>
    <submittedName>
        <fullName evidence="2">Uncharacterized protein</fullName>
    </submittedName>
</protein>
<dbReference type="AlphaFoldDB" id="A0A8K0TGF5"/>
<dbReference type="Proteomes" id="UP000813385">
    <property type="component" value="Unassembled WGS sequence"/>
</dbReference>
<feature type="region of interest" description="Disordered" evidence="1">
    <location>
        <begin position="171"/>
        <end position="263"/>
    </location>
</feature>
<dbReference type="PANTHER" id="PTHR28054">
    <property type="entry name" value="RNA POLYMERASE I-SPECIFIC TRANSCRIPTION INITIATION FACTOR RRN10"/>
    <property type="match status" value="1"/>
</dbReference>
<evidence type="ECO:0000313" key="2">
    <source>
        <dbReference type="EMBL" id="KAH7358003.1"/>
    </source>
</evidence>
<feature type="compositionally biased region" description="Low complexity" evidence="1">
    <location>
        <begin position="38"/>
        <end position="49"/>
    </location>
</feature>
<name>A0A8K0TGF5_9PEZI</name>
<reference evidence="2" key="1">
    <citation type="journal article" date="2021" name="Nat. Commun.">
        <title>Genetic determinants of endophytism in the Arabidopsis root mycobiome.</title>
        <authorList>
            <person name="Mesny F."/>
            <person name="Miyauchi S."/>
            <person name="Thiergart T."/>
            <person name="Pickel B."/>
            <person name="Atanasova L."/>
            <person name="Karlsson M."/>
            <person name="Huettel B."/>
            <person name="Barry K.W."/>
            <person name="Haridas S."/>
            <person name="Chen C."/>
            <person name="Bauer D."/>
            <person name="Andreopoulos W."/>
            <person name="Pangilinan J."/>
            <person name="LaButti K."/>
            <person name="Riley R."/>
            <person name="Lipzen A."/>
            <person name="Clum A."/>
            <person name="Drula E."/>
            <person name="Henrissat B."/>
            <person name="Kohler A."/>
            <person name="Grigoriev I.V."/>
            <person name="Martin F.M."/>
            <person name="Hacquard S."/>
        </authorList>
    </citation>
    <scope>NUCLEOTIDE SEQUENCE</scope>
    <source>
        <strain evidence="2">MPI-CAGE-AT-0016</strain>
    </source>
</reference>
<evidence type="ECO:0000313" key="3">
    <source>
        <dbReference type="Proteomes" id="UP000813385"/>
    </source>
</evidence>
<proteinExistence type="predicted"/>
<dbReference type="EMBL" id="JAGPXD010000004">
    <property type="protein sequence ID" value="KAH7358003.1"/>
    <property type="molecule type" value="Genomic_DNA"/>
</dbReference>
<feature type="compositionally biased region" description="Low complexity" evidence="1">
    <location>
        <begin position="183"/>
        <end position="198"/>
    </location>
</feature>